<evidence type="ECO:0000256" key="1">
    <source>
        <dbReference type="ARBA" id="ARBA00006987"/>
    </source>
</evidence>
<dbReference type="PANTHER" id="PTHR42928:SF5">
    <property type="entry name" value="BLR1237 PROTEIN"/>
    <property type="match status" value="1"/>
</dbReference>
<comment type="similarity">
    <text evidence="1">Belongs to the UPF0065 (bug) family.</text>
</comment>
<keyword evidence="2" id="KW-0732">Signal</keyword>
<dbReference type="CDD" id="cd13578">
    <property type="entry name" value="PBP2_Bug27"/>
    <property type="match status" value="1"/>
</dbReference>
<dbReference type="Proteomes" id="UP000509579">
    <property type="component" value="Chromosome"/>
</dbReference>
<dbReference type="Gene3D" id="3.40.190.150">
    <property type="entry name" value="Bordetella uptake gene, domain 1"/>
    <property type="match status" value="1"/>
</dbReference>
<dbReference type="Pfam" id="PF03401">
    <property type="entry name" value="TctC"/>
    <property type="match status" value="1"/>
</dbReference>
<gene>
    <name evidence="3" type="ORF">HUK68_18435</name>
</gene>
<feature type="signal peptide" evidence="2">
    <location>
        <begin position="1"/>
        <end position="21"/>
    </location>
</feature>
<organism evidence="3 4">
    <name type="scientific">Comamonas antarctica</name>
    <dbReference type="NCBI Taxonomy" id="2743470"/>
    <lineage>
        <taxon>Bacteria</taxon>
        <taxon>Pseudomonadati</taxon>
        <taxon>Pseudomonadota</taxon>
        <taxon>Betaproteobacteria</taxon>
        <taxon>Burkholderiales</taxon>
        <taxon>Comamonadaceae</taxon>
        <taxon>Comamonas</taxon>
    </lineage>
</organism>
<dbReference type="PIRSF" id="PIRSF017082">
    <property type="entry name" value="YflP"/>
    <property type="match status" value="1"/>
</dbReference>
<proteinExistence type="inferred from homology"/>
<accession>A0A6N1X8N8</accession>
<dbReference type="KEGG" id="aant:HUK68_18435"/>
<protein>
    <submittedName>
        <fullName evidence="3">Tripartite tricarboxylate transporter substrate binding protein</fullName>
    </submittedName>
</protein>
<dbReference type="SUPFAM" id="SSF53850">
    <property type="entry name" value="Periplasmic binding protein-like II"/>
    <property type="match status" value="1"/>
</dbReference>
<evidence type="ECO:0000313" key="3">
    <source>
        <dbReference type="EMBL" id="QKV54713.1"/>
    </source>
</evidence>
<keyword evidence="4" id="KW-1185">Reference proteome</keyword>
<feature type="chain" id="PRO_5026989068" evidence="2">
    <location>
        <begin position="22"/>
        <end position="318"/>
    </location>
</feature>
<dbReference type="InterPro" id="IPR042100">
    <property type="entry name" value="Bug_dom1"/>
</dbReference>
<dbReference type="InterPro" id="IPR005064">
    <property type="entry name" value="BUG"/>
</dbReference>
<name>A0A6N1X8N8_9BURK</name>
<dbReference type="AlphaFoldDB" id="A0A6N1X8N8"/>
<reference evidence="3 4" key="1">
    <citation type="submission" date="2020-06" db="EMBL/GenBank/DDBJ databases">
        <title>Acidovorax antarctica sp. nov., isolated from Corinth ice sheet soil, Antarctic Fields Peninsula.</title>
        <authorList>
            <person name="Xu Q."/>
            <person name="Peng F."/>
        </authorList>
    </citation>
    <scope>NUCLEOTIDE SEQUENCE [LARGE SCALE GENOMIC DNA]</scope>
    <source>
        <strain evidence="3 4">16-35-5</strain>
    </source>
</reference>
<dbReference type="Gene3D" id="3.40.190.10">
    <property type="entry name" value="Periplasmic binding protein-like II"/>
    <property type="match status" value="1"/>
</dbReference>
<evidence type="ECO:0000313" key="4">
    <source>
        <dbReference type="Proteomes" id="UP000509579"/>
    </source>
</evidence>
<dbReference type="EMBL" id="CP054840">
    <property type="protein sequence ID" value="QKV54713.1"/>
    <property type="molecule type" value="Genomic_DNA"/>
</dbReference>
<dbReference type="PANTHER" id="PTHR42928">
    <property type="entry name" value="TRICARBOXYLATE-BINDING PROTEIN"/>
    <property type="match status" value="1"/>
</dbReference>
<evidence type="ECO:0000256" key="2">
    <source>
        <dbReference type="SAM" id="SignalP"/>
    </source>
</evidence>
<dbReference type="RefSeq" id="WP_175505510.1">
    <property type="nucleotide sequence ID" value="NZ_CAURQT010000006.1"/>
</dbReference>
<sequence length="318" mass="33086">MRAFANTLIASLALAAAAAQAAYPDRPITIVVPYAPGGAADAVARLIATHMGPKLGTSVIVENRAGASGTIGASAVAKAPADGYTMLYDATPYSINPHLFPKMPYAANALQPLSLVLLAPNLLIVPANSPLKNVGDLIAKAKAQPGKINFASGGSGTVQRLASELFRQQLKLDMVHVPYKSGGPAIADVMGGQVDFMFSTVAASYSLVAGGKLRALAISAPERSKRLPEVPTVAETVIPGYEVYEWNGMFLPAGTPAPIAGKLQQAVVEVLKEDAVQQRLADIGARSVGSTPAEFASFLAKEDAKWGEVVRKGDIKQD</sequence>